<dbReference type="Pfam" id="PF00593">
    <property type="entry name" value="TonB_dep_Rec_b-barrel"/>
    <property type="match status" value="1"/>
</dbReference>
<evidence type="ECO:0000256" key="11">
    <source>
        <dbReference type="RuleBase" id="RU003357"/>
    </source>
</evidence>
<evidence type="ECO:0000259" key="14">
    <source>
        <dbReference type="Pfam" id="PF07715"/>
    </source>
</evidence>
<keyword evidence="5 12" id="KW-0732">Signal</keyword>
<evidence type="ECO:0000259" key="13">
    <source>
        <dbReference type="Pfam" id="PF00593"/>
    </source>
</evidence>
<keyword evidence="8 15" id="KW-0675">Receptor</keyword>
<protein>
    <submittedName>
        <fullName evidence="15">TonB-dependent receptor</fullName>
    </submittedName>
</protein>
<evidence type="ECO:0000256" key="12">
    <source>
        <dbReference type="SAM" id="SignalP"/>
    </source>
</evidence>
<dbReference type="Pfam" id="PF13715">
    <property type="entry name" value="CarbopepD_reg_2"/>
    <property type="match status" value="1"/>
</dbReference>
<dbReference type="EMBL" id="JBHTJH010000017">
    <property type="protein sequence ID" value="MFD0863320.1"/>
    <property type="molecule type" value="Genomic_DNA"/>
</dbReference>
<dbReference type="PANTHER" id="PTHR30069">
    <property type="entry name" value="TONB-DEPENDENT OUTER MEMBRANE RECEPTOR"/>
    <property type="match status" value="1"/>
</dbReference>
<evidence type="ECO:0000256" key="8">
    <source>
        <dbReference type="ARBA" id="ARBA00023170"/>
    </source>
</evidence>
<evidence type="ECO:0000256" key="2">
    <source>
        <dbReference type="ARBA" id="ARBA00022448"/>
    </source>
</evidence>
<feature type="domain" description="TonB-dependent receptor-like beta-barrel" evidence="13">
    <location>
        <begin position="302"/>
        <end position="820"/>
    </location>
</feature>
<dbReference type="Pfam" id="PF07715">
    <property type="entry name" value="Plug"/>
    <property type="match status" value="1"/>
</dbReference>
<dbReference type="Gene3D" id="2.40.170.20">
    <property type="entry name" value="TonB-dependent receptor, beta-barrel domain"/>
    <property type="match status" value="1"/>
</dbReference>
<reference evidence="16" key="1">
    <citation type="journal article" date="2019" name="Int. J. Syst. Evol. Microbiol.">
        <title>The Global Catalogue of Microorganisms (GCM) 10K type strain sequencing project: providing services to taxonomists for standard genome sequencing and annotation.</title>
        <authorList>
            <consortium name="The Broad Institute Genomics Platform"/>
            <consortium name="The Broad Institute Genome Sequencing Center for Infectious Disease"/>
            <person name="Wu L."/>
            <person name="Ma J."/>
        </authorList>
    </citation>
    <scope>NUCLEOTIDE SEQUENCE [LARGE SCALE GENOMIC DNA]</scope>
    <source>
        <strain evidence="16">CCUG 62952</strain>
    </source>
</reference>
<keyword evidence="16" id="KW-1185">Reference proteome</keyword>
<evidence type="ECO:0000313" key="15">
    <source>
        <dbReference type="EMBL" id="MFD0863320.1"/>
    </source>
</evidence>
<dbReference type="Gene3D" id="2.60.40.1120">
    <property type="entry name" value="Carboxypeptidase-like, regulatory domain"/>
    <property type="match status" value="1"/>
</dbReference>
<evidence type="ECO:0000256" key="5">
    <source>
        <dbReference type="ARBA" id="ARBA00022729"/>
    </source>
</evidence>
<dbReference type="InterPro" id="IPR000531">
    <property type="entry name" value="Beta-barrel_TonB"/>
</dbReference>
<dbReference type="InterPro" id="IPR037066">
    <property type="entry name" value="Plug_dom_sf"/>
</dbReference>
<evidence type="ECO:0000256" key="7">
    <source>
        <dbReference type="ARBA" id="ARBA00023136"/>
    </source>
</evidence>
<dbReference type="InterPro" id="IPR039426">
    <property type="entry name" value="TonB-dep_rcpt-like"/>
</dbReference>
<dbReference type="Proteomes" id="UP001596978">
    <property type="component" value="Unassembled WGS sequence"/>
</dbReference>
<dbReference type="SUPFAM" id="SSF56935">
    <property type="entry name" value="Porins"/>
    <property type="match status" value="1"/>
</dbReference>
<evidence type="ECO:0000256" key="4">
    <source>
        <dbReference type="ARBA" id="ARBA00022692"/>
    </source>
</evidence>
<proteinExistence type="inferred from homology"/>
<sequence length="868" mass="96463">MRLFKQFFSFAALVLMASATFAQGVISGTVVDGDLREPLPGATVMVKGTNNGTTTDFDGKFQLEVSSASGTIVVSYVGFTAKNVAFSAAGNLGTITLQPGNELEEVVVIGSGIIDLAEDRQTPIAVSTVTADVIQEKIGTQDITMTLVNTPSVYVSGQTGGFGDSRISVRGFGQDNTAYLLNGQPINSMEDGRMFWSNWSGMSDIANAIQIQRGLGSSKLAISSVGGTVNFVTKTTSMREGGFAQTGIANDNYLKTTAAYNTGISESGWGFSTLLTHWQGDGYNDGTFGEGQVYFFSVGYQPNDRHSFNFLITGAPQKHDQAFRERISTYLERGRRYNGNWGFLDGQYKTERANYYHKPVANLNWDFNIDETTSLSSVLYASWGRGGSVGPRGNFIPRVNGQKDFDAAVAQNEAISTGVGGFGVASILRNSVNNHNWYGIVSNLNKELTENIDLNVGVDLRTYKGDHYRQVHDFLGLNTWTEDREILEENSVIPTGQTIPVFATRAGKANPYWATFNTVDEEHRINYDYSERISYGGLFTQIEYANDSFSAFFQGSVSNQWHQRWDRYQYLDGQEESEKVSNFGFNVKAGGSYKLNENNSFYVNAGYYSRQPYHDNIYLNFTNFVNPLTENEKILGLEAGYAYSSQFFSANLNLYRTSWEDRVTTDSTVDNVTNMISFFTNQGVKQLHTGVEFDFVARPTSMLDLRGFASFGNWEYVDNIIVFERDEDQNVVSETVTDVDGGKVGDAAQVSAGLGLVFKPVQGLSFDADYRYYDKLYANRTLKENLELPSYDILDVGAAYRWSVGKEKDKSVSLRLNVNNALHEIYLVELSDARQANPGDDTYKGINTSNRGQFGWGRTWNFTVRYKF</sequence>
<evidence type="ECO:0000256" key="1">
    <source>
        <dbReference type="ARBA" id="ARBA00004571"/>
    </source>
</evidence>
<gene>
    <name evidence="15" type="ORF">ACFQ1M_13990</name>
</gene>
<accession>A0ABW3D0D5</accession>
<keyword evidence="2 10" id="KW-0813">Transport</keyword>
<dbReference type="SUPFAM" id="SSF49464">
    <property type="entry name" value="Carboxypeptidase regulatory domain-like"/>
    <property type="match status" value="1"/>
</dbReference>
<dbReference type="InterPro" id="IPR036942">
    <property type="entry name" value="Beta-barrel_TonB_sf"/>
</dbReference>
<keyword evidence="9 10" id="KW-0998">Cell outer membrane</keyword>
<dbReference type="Gene3D" id="2.170.130.10">
    <property type="entry name" value="TonB-dependent receptor, plug domain"/>
    <property type="match status" value="1"/>
</dbReference>
<dbReference type="RefSeq" id="WP_386409251.1">
    <property type="nucleotide sequence ID" value="NZ_JBHTJH010000017.1"/>
</dbReference>
<comment type="caution">
    <text evidence="15">The sequence shown here is derived from an EMBL/GenBank/DDBJ whole genome shotgun (WGS) entry which is preliminary data.</text>
</comment>
<evidence type="ECO:0000256" key="10">
    <source>
        <dbReference type="PROSITE-ProRule" id="PRU01360"/>
    </source>
</evidence>
<dbReference type="PROSITE" id="PS52016">
    <property type="entry name" value="TONB_DEPENDENT_REC_3"/>
    <property type="match status" value="1"/>
</dbReference>
<comment type="similarity">
    <text evidence="10 11">Belongs to the TonB-dependent receptor family.</text>
</comment>
<keyword evidence="6 11" id="KW-0798">TonB box</keyword>
<keyword evidence="3 10" id="KW-1134">Transmembrane beta strand</keyword>
<keyword evidence="7 10" id="KW-0472">Membrane</keyword>
<feature type="signal peptide" evidence="12">
    <location>
        <begin position="1"/>
        <end position="22"/>
    </location>
</feature>
<dbReference type="InterPro" id="IPR008969">
    <property type="entry name" value="CarboxyPept-like_regulatory"/>
</dbReference>
<evidence type="ECO:0000313" key="16">
    <source>
        <dbReference type="Proteomes" id="UP001596978"/>
    </source>
</evidence>
<evidence type="ECO:0000256" key="9">
    <source>
        <dbReference type="ARBA" id="ARBA00023237"/>
    </source>
</evidence>
<comment type="subcellular location">
    <subcellularLocation>
        <location evidence="1 10">Cell outer membrane</location>
        <topology evidence="1 10">Multi-pass membrane protein</topology>
    </subcellularLocation>
</comment>
<organism evidence="15 16">
    <name type="scientific">Sungkyunkwania multivorans</name>
    <dbReference type="NCBI Taxonomy" id="1173618"/>
    <lineage>
        <taxon>Bacteria</taxon>
        <taxon>Pseudomonadati</taxon>
        <taxon>Bacteroidota</taxon>
        <taxon>Flavobacteriia</taxon>
        <taxon>Flavobacteriales</taxon>
        <taxon>Flavobacteriaceae</taxon>
        <taxon>Sungkyunkwania</taxon>
    </lineage>
</organism>
<dbReference type="PANTHER" id="PTHR30069:SF29">
    <property type="entry name" value="HEMOGLOBIN AND HEMOGLOBIN-HAPTOGLOBIN-BINDING PROTEIN 1-RELATED"/>
    <property type="match status" value="1"/>
</dbReference>
<name>A0ABW3D0D5_9FLAO</name>
<keyword evidence="4 10" id="KW-0812">Transmembrane</keyword>
<feature type="domain" description="TonB-dependent receptor plug" evidence="14">
    <location>
        <begin position="120"/>
        <end position="228"/>
    </location>
</feature>
<dbReference type="InterPro" id="IPR012910">
    <property type="entry name" value="Plug_dom"/>
</dbReference>
<feature type="chain" id="PRO_5046243354" evidence="12">
    <location>
        <begin position="23"/>
        <end position="868"/>
    </location>
</feature>
<evidence type="ECO:0000256" key="3">
    <source>
        <dbReference type="ARBA" id="ARBA00022452"/>
    </source>
</evidence>
<evidence type="ECO:0000256" key="6">
    <source>
        <dbReference type="ARBA" id="ARBA00023077"/>
    </source>
</evidence>